<comment type="caution">
    <text evidence="1">The sequence shown here is derived from an EMBL/GenBank/DDBJ whole genome shotgun (WGS) entry which is preliminary data.</text>
</comment>
<evidence type="ECO:0000313" key="1">
    <source>
        <dbReference type="EMBL" id="OZI44195.1"/>
    </source>
</evidence>
<accession>A0A261T449</accession>
<protein>
    <submittedName>
        <fullName evidence="1">Uncharacterized protein</fullName>
    </submittedName>
</protein>
<dbReference type="AlphaFoldDB" id="A0A261T449"/>
<proteinExistence type="predicted"/>
<reference evidence="1 2" key="1">
    <citation type="submission" date="2017-05" db="EMBL/GenBank/DDBJ databases">
        <title>Complete and WGS of Bordetella genogroups.</title>
        <authorList>
            <person name="Spilker T."/>
            <person name="LiPuma J."/>
        </authorList>
    </citation>
    <scope>NUCLEOTIDE SEQUENCE [LARGE SCALE GENOMIC DNA]</scope>
    <source>
        <strain evidence="1 2">AU10456</strain>
    </source>
</reference>
<name>A0A261T449_9BORD</name>
<gene>
    <name evidence="1" type="ORF">CAL25_22945</name>
</gene>
<dbReference type="Proteomes" id="UP000216913">
    <property type="component" value="Unassembled WGS sequence"/>
</dbReference>
<dbReference type="EMBL" id="NEVP01000015">
    <property type="protein sequence ID" value="OZI44195.1"/>
    <property type="molecule type" value="Genomic_DNA"/>
</dbReference>
<evidence type="ECO:0000313" key="2">
    <source>
        <dbReference type="Proteomes" id="UP000216913"/>
    </source>
</evidence>
<organism evidence="1 2">
    <name type="scientific">Bordetella genomosp. 5</name>
    <dbReference type="NCBI Taxonomy" id="1395608"/>
    <lineage>
        <taxon>Bacteria</taxon>
        <taxon>Pseudomonadati</taxon>
        <taxon>Pseudomonadota</taxon>
        <taxon>Betaproteobacteria</taxon>
        <taxon>Burkholderiales</taxon>
        <taxon>Alcaligenaceae</taxon>
        <taxon>Bordetella</taxon>
    </lineage>
</organism>
<keyword evidence="2" id="KW-1185">Reference proteome</keyword>
<sequence>MITGDKAIYFFFCHQFASVQIQADLYRDSVLLHHVDVLSGVSARMDTLHVKQYFITFGNFDAALRLRIGRSVVCVPGKTVIFAVGQ</sequence>